<dbReference type="GO" id="GO:0006865">
    <property type="term" value="P:amino acid transport"/>
    <property type="evidence" value="ECO:0007669"/>
    <property type="project" value="TreeGrafter"/>
</dbReference>
<accession>A0A437QI67</accession>
<keyword evidence="5 8" id="KW-0812">Transmembrane</keyword>
<gene>
    <name evidence="10" type="ORF">EOI86_21975</name>
</gene>
<feature type="transmembrane region" description="Helical" evidence="8">
    <location>
        <begin position="12"/>
        <end position="29"/>
    </location>
</feature>
<evidence type="ECO:0000313" key="10">
    <source>
        <dbReference type="EMBL" id="RVU34262.1"/>
    </source>
</evidence>
<feature type="transmembrane region" description="Helical" evidence="8">
    <location>
        <begin position="163"/>
        <end position="188"/>
    </location>
</feature>
<comment type="subcellular location">
    <subcellularLocation>
        <location evidence="1">Cell inner membrane</location>
        <topology evidence="1">Multi-pass membrane protein</topology>
    </subcellularLocation>
    <subcellularLocation>
        <location evidence="8">Cell membrane</location>
        <topology evidence="8">Multi-pass membrane protein</topology>
    </subcellularLocation>
</comment>
<feature type="transmembrane region" description="Helical" evidence="8">
    <location>
        <begin position="96"/>
        <end position="116"/>
    </location>
</feature>
<evidence type="ECO:0000259" key="9">
    <source>
        <dbReference type="PROSITE" id="PS50928"/>
    </source>
</evidence>
<dbReference type="EMBL" id="SADE01000004">
    <property type="protein sequence ID" value="RVU34262.1"/>
    <property type="molecule type" value="Genomic_DNA"/>
</dbReference>
<dbReference type="InterPro" id="IPR043429">
    <property type="entry name" value="ArtM/GltK/GlnP/TcyL/YhdX-like"/>
</dbReference>
<feature type="transmembrane region" description="Helical" evidence="8">
    <location>
        <begin position="64"/>
        <end position="84"/>
    </location>
</feature>
<dbReference type="PANTHER" id="PTHR30614:SF41">
    <property type="entry name" value="INNER MEMBRANE AMINO-ACID ABC TRANSPORTER PERMEASE PROTEIN YHDY"/>
    <property type="match status" value="1"/>
</dbReference>
<proteinExistence type="inferred from homology"/>
<dbReference type="PANTHER" id="PTHR30614">
    <property type="entry name" value="MEMBRANE COMPONENT OF AMINO ACID ABC TRANSPORTER"/>
    <property type="match status" value="1"/>
</dbReference>
<evidence type="ECO:0000256" key="6">
    <source>
        <dbReference type="ARBA" id="ARBA00022989"/>
    </source>
</evidence>
<dbReference type="SUPFAM" id="SSF161098">
    <property type="entry name" value="MetI-like"/>
    <property type="match status" value="1"/>
</dbReference>
<dbReference type="AlphaFoldDB" id="A0A437QI67"/>
<evidence type="ECO:0000256" key="5">
    <source>
        <dbReference type="ARBA" id="ARBA00022692"/>
    </source>
</evidence>
<sequence length="336" mass="36777">MYGPYDPASYWRPNLTGILLIIGLLPVMFDKIPGRKITGPLMIFVFPWVATALLHGPIEMTTLQSTIGIVITLVLAVGGLFLGFRGRQQYNPGQAMLGFGITYAIAVMYFLAFGFGLDVIGTNKFGGFMLTLVLSAVAIGVSLPLGIVLALGRRANNMPLIQMLCIGFIELIRSVPLITVLFMAQFMLPLFLPEGVDFDNLIRALVGMSLFSSAYMAEVVRGGLQAIPKGQFEAADALGLNYNMSMRLVVLPQALKIVIPNIVSTFIGLFKDTTLVSIIGLLDLLLTMKQSVTSTQWLGMEHTGYIFVGSIYLVCCFGMSRYSIYLEKKLHTGHKR</sequence>
<keyword evidence="11" id="KW-1185">Reference proteome</keyword>
<feature type="domain" description="ABC transmembrane type-1" evidence="9">
    <location>
        <begin position="128"/>
        <end position="318"/>
    </location>
</feature>
<protein>
    <submittedName>
        <fullName evidence="10">Amino acid ABC transporter permease</fullName>
    </submittedName>
</protein>
<keyword evidence="6 8" id="KW-1133">Transmembrane helix</keyword>
<organism evidence="10 11">
    <name type="scientific">Hwanghaeella grinnelliae</name>
    <dbReference type="NCBI Taxonomy" id="2500179"/>
    <lineage>
        <taxon>Bacteria</taxon>
        <taxon>Pseudomonadati</taxon>
        <taxon>Pseudomonadota</taxon>
        <taxon>Alphaproteobacteria</taxon>
        <taxon>Rhodospirillales</taxon>
        <taxon>Rhodospirillaceae</taxon>
        <taxon>Hwanghaeella</taxon>
    </lineage>
</organism>
<feature type="transmembrane region" description="Helical" evidence="8">
    <location>
        <begin position="41"/>
        <end position="58"/>
    </location>
</feature>
<keyword evidence="7 8" id="KW-0472">Membrane</keyword>
<evidence type="ECO:0000256" key="1">
    <source>
        <dbReference type="ARBA" id="ARBA00004429"/>
    </source>
</evidence>
<dbReference type="Proteomes" id="UP000287447">
    <property type="component" value="Unassembled WGS sequence"/>
</dbReference>
<dbReference type="InterPro" id="IPR035906">
    <property type="entry name" value="MetI-like_sf"/>
</dbReference>
<dbReference type="InterPro" id="IPR000515">
    <property type="entry name" value="MetI-like"/>
</dbReference>
<dbReference type="GO" id="GO:0022857">
    <property type="term" value="F:transmembrane transporter activity"/>
    <property type="evidence" value="ECO:0007669"/>
    <property type="project" value="InterPro"/>
</dbReference>
<dbReference type="Pfam" id="PF00528">
    <property type="entry name" value="BPD_transp_1"/>
    <property type="match status" value="1"/>
</dbReference>
<evidence type="ECO:0000313" key="11">
    <source>
        <dbReference type="Proteomes" id="UP000287447"/>
    </source>
</evidence>
<comment type="caution">
    <text evidence="10">The sequence shown here is derived from an EMBL/GenBank/DDBJ whole genome shotgun (WGS) entry which is preliminary data.</text>
</comment>
<feature type="transmembrane region" description="Helical" evidence="8">
    <location>
        <begin position="302"/>
        <end position="326"/>
    </location>
</feature>
<reference evidence="11" key="1">
    <citation type="submission" date="2019-01" db="EMBL/GenBank/DDBJ databases">
        <title>Gri0909 isolated from a small marine red alga.</title>
        <authorList>
            <person name="Kim J."/>
            <person name="Jeong S.E."/>
            <person name="Jeon C.O."/>
        </authorList>
    </citation>
    <scope>NUCLEOTIDE SEQUENCE [LARGE SCALE GENOMIC DNA]</scope>
    <source>
        <strain evidence="11">Gri0909</strain>
    </source>
</reference>
<feature type="transmembrane region" description="Helical" evidence="8">
    <location>
        <begin position="200"/>
        <end position="220"/>
    </location>
</feature>
<dbReference type="PROSITE" id="PS50928">
    <property type="entry name" value="ABC_TM1"/>
    <property type="match status" value="1"/>
</dbReference>
<name>A0A437QI67_9PROT</name>
<evidence type="ECO:0000256" key="3">
    <source>
        <dbReference type="ARBA" id="ARBA00022448"/>
    </source>
</evidence>
<feature type="transmembrane region" description="Helical" evidence="8">
    <location>
        <begin position="254"/>
        <end position="282"/>
    </location>
</feature>
<evidence type="ECO:0000256" key="4">
    <source>
        <dbReference type="ARBA" id="ARBA00022475"/>
    </source>
</evidence>
<dbReference type="NCBIfam" id="TIGR01726">
    <property type="entry name" value="HEQRo_perm_3TM"/>
    <property type="match status" value="1"/>
</dbReference>
<dbReference type="CDD" id="cd06261">
    <property type="entry name" value="TM_PBP2"/>
    <property type="match status" value="1"/>
</dbReference>
<keyword evidence="3 8" id="KW-0813">Transport</keyword>
<comment type="similarity">
    <text evidence="2">Belongs to the binding-protein-dependent transport system permease family. HisMQ subfamily.</text>
</comment>
<dbReference type="Gene3D" id="1.10.3720.10">
    <property type="entry name" value="MetI-like"/>
    <property type="match status" value="1"/>
</dbReference>
<dbReference type="InterPro" id="IPR010065">
    <property type="entry name" value="AA_ABC_transptr_permease_3TM"/>
</dbReference>
<dbReference type="GO" id="GO:0043190">
    <property type="term" value="C:ATP-binding cassette (ABC) transporter complex"/>
    <property type="evidence" value="ECO:0007669"/>
    <property type="project" value="InterPro"/>
</dbReference>
<keyword evidence="4" id="KW-1003">Cell membrane</keyword>
<evidence type="ECO:0000256" key="7">
    <source>
        <dbReference type="ARBA" id="ARBA00023136"/>
    </source>
</evidence>
<dbReference type="OrthoDB" id="9771188at2"/>
<evidence type="ECO:0000256" key="2">
    <source>
        <dbReference type="ARBA" id="ARBA00010072"/>
    </source>
</evidence>
<evidence type="ECO:0000256" key="8">
    <source>
        <dbReference type="RuleBase" id="RU363032"/>
    </source>
</evidence>
<feature type="transmembrane region" description="Helical" evidence="8">
    <location>
        <begin position="128"/>
        <end position="151"/>
    </location>
</feature>